<dbReference type="PANTHER" id="PTHR43031">
    <property type="entry name" value="FAD-DEPENDENT OXIDOREDUCTASE"/>
    <property type="match status" value="1"/>
</dbReference>
<accession>A0A1W1HGI9</accession>
<dbReference type="SMART" id="SM00450">
    <property type="entry name" value="RHOD"/>
    <property type="match status" value="1"/>
</dbReference>
<keyword evidence="4" id="KW-1185">Reference proteome</keyword>
<dbReference type="InterPro" id="IPR001763">
    <property type="entry name" value="Rhodanese-like_dom"/>
</dbReference>
<protein>
    <submittedName>
        <fullName evidence="3">Rhodanese domain protein (Modular protein)</fullName>
    </submittedName>
</protein>
<gene>
    <name evidence="3" type="ORF">MTBBW1_400006</name>
</gene>
<dbReference type="PANTHER" id="PTHR43031:SF1">
    <property type="entry name" value="PYRIDINE NUCLEOTIDE-DISULPHIDE OXIDOREDUCTASE"/>
    <property type="match status" value="1"/>
</dbReference>
<dbReference type="Proteomes" id="UP000191931">
    <property type="component" value="Unassembled WGS sequence"/>
</dbReference>
<dbReference type="AlphaFoldDB" id="A0A1W1HGI9"/>
<evidence type="ECO:0000313" key="3">
    <source>
        <dbReference type="EMBL" id="SLM31599.1"/>
    </source>
</evidence>
<dbReference type="STRING" id="1246637.MTBBW1_400006"/>
<organism evidence="3 4">
    <name type="scientific">Desulfamplus magnetovallimortis</name>
    <dbReference type="NCBI Taxonomy" id="1246637"/>
    <lineage>
        <taxon>Bacteria</taxon>
        <taxon>Pseudomonadati</taxon>
        <taxon>Thermodesulfobacteriota</taxon>
        <taxon>Desulfobacteria</taxon>
        <taxon>Desulfobacterales</taxon>
        <taxon>Desulfobacteraceae</taxon>
        <taxon>Desulfamplus</taxon>
    </lineage>
</organism>
<dbReference type="InterPro" id="IPR050229">
    <property type="entry name" value="GlpE_sulfurtransferase"/>
</dbReference>
<dbReference type="Gene3D" id="3.40.250.10">
    <property type="entry name" value="Rhodanese-like domain"/>
    <property type="match status" value="1"/>
</dbReference>
<keyword evidence="1" id="KW-0472">Membrane</keyword>
<dbReference type="PROSITE" id="PS50206">
    <property type="entry name" value="RHODANESE_3"/>
    <property type="match status" value="1"/>
</dbReference>
<reference evidence="3 4" key="1">
    <citation type="submission" date="2017-03" db="EMBL/GenBank/DDBJ databases">
        <authorList>
            <person name="Afonso C.L."/>
            <person name="Miller P.J."/>
            <person name="Scott M.A."/>
            <person name="Spackman E."/>
            <person name="Goraichik I."/>
            <person name="Dimitrov K.M."/>
            <person name="Suarez D.L."/>
            <person name="Swayne D.E."/>
        </authorList>
    </citation>
    <scope>NUCLEOTIDE SEQUENCE [LARGE SCALE GENOMIC DNA]</scope>
    <source>
        <strain evidence="3">PRJEB14757</strain>
    </source>
</reference>
<dbReference type="CDD" id="cd00158">
    <property type="entry name" value="RHOD"/>
    <property type="match status" value="1"/>
</dbReference>
<evidence type="ECO:0000256" key="1">
    <source>
        <dbReference type="SAM" id="Phobius"/>
    </source>
</evidence>
<dbReference type="Pfam" id="PF00581">
    <property type="entry name" value="Rhodanese"/>
    <property type="match status" value="1"/>
</dbReference>
<feature type="domain" description="Rhodanese" evidence="2">
    <location>
        <begin position="115"/>
        <end position="223"/>
    </location>
</feature>
<evidence type="ECO:0000259" key="2">
    <source>
        <dbReference type="PROSITE" id="PS50206"/>
    </source>
</evidence>
<dbReference type="EMBL" id="FWEV01000282">
    <property type="protein sequence ID" value="SLM31599.1"/>
    <property type="molecule type" value="Genomic_DNA"/>
</dbReference>
<name>A0A1W1HGI9_9BACT</name>
<evidence type="ECO:0000313" key="4">
    <source>
        <dbReference type="Proteomes" id="UP000191931"/>
    </source>
</evidence>
<sequence>MAICLAKNERLQDGHSLLTNIESCLPDKTFIIEHSSIVNQEKKGNLDMKHLKMILTFIFAGAALILFSSPASAFLDNKFEKELEKEAGAVKLVREVQRGNYNVVTTEELKKWIDDGKDIVVVDTMPYEDSYKKNHIPNALQFLFPIPDMNEWNTAETDGKTEADFMKLLGDDKEKTIVVYCGFVKCTRSHNGAAWAVKMGYKNVYRYTGGIFAWKGAGYPIEGTE</sequence>
<dbReference type="SUPFAM" id="SSF52821">
    <property type="entry name" value="Rhodanese/Cell cycle control phosphatase"/>
    <property type="match status" value="1"/>
</dbReference>
<dbReference type="InterPro" id="IPR036873">
    <property type="entry name" value="Rhodanese-like_dom_sf"/>
</dbReference>
<proteinExistence type="predicted"/>
<keyword evidence="1" id="KW-0812">Transmembrane</keyword>
<keyword evidence="1" id="KW-1133">Transmembrane helix</keyword>
<feature type="transmembrane region" description="Helical" evidence="1">
    <location>
        <begin position="53"/>
        <end position="75"/>
    </location>
</feature>